<dbReference type="PANTHER" id="PTHR45913">
    <property type="entry name" value="EPM2A-INTERACTING PROTEIN 1"/>
    <property type="match status" value="1"/>
</dbReference>
<dbReference type="AlphaFoldDB" id="A0A9Q0XQ54"/>
<organism evidence="1 2">
    <name type="scientific">Phrynocephalus forsythii</name>
    <dbReference type="NCBI Taxonomy" id="171643"/>
    <lineage>
        <taxon>Eukaryota</taxon>
        <taxon>Metazoa</taxon>
        <taxon>Chordata</taxon>
        <taxon>Craniata</taxon>
        <taxon>Vertebrata</taxon>
        <taxon>Euteleostomi</taxon>
        <taxon>Lepidosauria</taxon>
        <taxon>Squamata</taxon>
        <taxon>Bifurcata</taxon>
        <taxon>Unidentata</taxon>
        <taxon>Episquamata</taxon>
        <taxon>Toxicofera</taxon>
        <taxon>Iguania</taxon>
        <taxon>Acrodonta</taxon>
        <taxon>Agamidae</taxon>
        <taxon>Agaminae</taxon>
        <taxon>Phrynocephalus</taxon>
    </lineage>
</organism>
<feature type="non-terminal residue" evidence="1">
    <location>
        <position position="135"/>
    </location>
</feature>
<comment type="caution">
    <text evidence="1">The sequence shown here is derived from an EMBL/GenBank/DDBJ whole genome shotgun (WGS) entry which is preliminary data.</text>
</comment>
<protein>
    <recommendedName>
        <fullName evidence="3">SCAN domain-containing protein 3</fullName>
    </recommendedName>
</protein>
<dbReference type="EMBL" id="JAPFRF010000008">
    <property type="protein sequence ID" value="KAJ7324300.1"/>
    <property type="molecule type" value="Genomic_DNA"/>
</dbReference>
<name>A0A9Q0XQ54_9SAUR</name>
<keyword evidence="2" id="KW-1185">Reference proteome</keyword>
<reference evidence="1" key="1">
    <citation type="journal article" date="2023" name="DNA Res.">
        <title>Chromosome-level genome assembly of Phrynocephalus forsythii using third-generation DNA sequencing and Hi-C analysis.</title>
        <authorList>
            <person name="Qi Y."/>
            <person name="Zhao W."/>
            <person name="Zhao Y."/>
            <person name="Niu C."/>
            <person name="Cao S."/>
            <person name="Zhang Y."/>
        </authorList>
    </citation>
    <scope>NUCLEOTIDE SEQUENCE</scope>
    <source>
        <tissue evidence="1">Muscle</tissue>
    </source>
</reference>
<sequence>MDQEIHEELLFARTLPTDTKGESIYNVLKDYFVEKAILLSNIISAAADGAPAMFGRYCGFISHLKQHVPGVFTIHCVIHQQHIVAKNLSTRLHQSLQLVINAINKIHINKLNSRLFTQLCEENDEAFHRLFLHTE</sequence>
<proteinExistence type="predicted"/>
<dbReference type="PANTHER" id="PTHR45913:SF22">
    <property type="entry name" value="SCAN BOX DOMAIN-CONTAINING PROTEIN"/>
    <property type="match status" value="1"/>
</dbReference>
<evidence type="ECO:0000313" key="2">
    <source>
        <dbReference type="Proteomes" id="UP001142489"/>
    </source>
</evidence>
<evidence type="ECO:0008006" key="3">
    <source>
        <dbReference type="Google" id="ProtNLM"/>
    </source>
</evidence>
<evidence type="ECO:0000313" key="1">
    <source>
        <dbReference type="EMBL" id="KAJ7324300.1"/>
    </source>
</evidence>
<gene>
    <name evidence="1" type="ORF">JRQ81_017320</name>
</gene>
<accession>A0A9Q0XQ54</accession>
<dbReference type="Proteomes" id="UP001142489">
    <property type="component" value="Unassembled WGS sequence"/>
</dbReference>
<dbReference type="OrthoDB" id="10060419at2759"/>